<dbReference type="NCBIfam" id="TIGR02937">
    <property type="entry name" value="sigma70-ECF"/>
    <property type="match status" value="1"/>
</dbReference>
<feature type="domain" description="RNA polymerase sigma factor 70 region 4 type 2" evidence="7">
    <location>
        <begin position="119"/>
        <end position="166"/>
    </location>
</feature>
<dbReference type="Gene3D" id="1.10.10.10">
    <property type="entry name" value="Winged helix-like DNA-binding domain superfamily/Winged helix DNA-binding domain"/>
    <property type="match status" value="1"/>
</dbReference>
<keyword evidence="5" id="KW-0804">Transcription</keyword>
<dbReference type="GO" id="GO:0006352">
    <property type="term" value="P:DNA-templated transcription initiation"/>
    <property type="evidence" value="ECO:0007669"/>
    <property type="project" value="InterPro"/>
</dbReference>
<dbReference type="InterPro" id="IPR013249">
    <property type="entry name" value="RNA_pol_sigma70_r4_t2"/>
</dbReference>
<reference evidence="8 9" key="1">
    <citation type="submission" date="2018-08" db="EMBL/GenBank/DDBJ databases">
        <title>Sequencing the genomes of 1000 actinobacteria strains.</title>
        <authorList>
            <person name="Klenk H.-P."/>
        </authorList>
    </citation>
    <scope>NUCLEOTIDE SEQUENCE [LARGE SCALE GENOMIC DNA]</scope>
    <source>
        <strain evidence="8 9">DSM 43927</strain>
    </source>
</reference>
<dbReference type="Gene3D" id="1.10.1740.10">
    <property type="match status" value="1"/>
</dbReference>
<dbReference type="InterPro" id="IPR014284">
    <property type="entry name" value="RNA_pol_sigma-70_dom"/>
</dbReference>
<dbReference type="Pfam" id="PF04542">
    <property type="entry name" value="Sigma70_r2"/>
    <property type="match status" value="1"/>
</dbReference>
<evidence type="ECO:0000256" key="2">
    <source>
        <dbReference type="ARBA" id="ARBA00023015"/>
    </source>
</evidence>
<dbReference type="AlphaFoldDB" id="A0A3D9SXV3"/>
<evidence type="ECO:0000256" key="4">
    <source>
        <dbReference type="ARBA" id="ARBA00023125"/>
    </source>
</evidence>
<dbReference type="PANTHER" id="PTHR43133:SF8">
    <property type="entry name" value="RNA POLYMERASE SIGMA FACTOR HI_1459-RELATED"/>
    <property type="match status" value="1"/>
</dbReference>
<keyword evidence="3" id="KW-0731">Sigma factor</keyword>
<gene>
    <name evidence="8" type="ORF">DFJ69_6374</name>
</gene>
<dbReference type="SUPFAM" id="SSF88946">
    <property type="entry name" value="Sigma2 domain of RNA polymerase sigma factors"/>
    <property type="match status" value="1"/>
</dbReference>
<dbReference type="GO" id="GO:0003677">
    <property type="term" value="F:DNA binding"/>
    <property type="evidence" value="ECO:0007669"/>
    <property type="project" value="UniProtKB-KW"/>
</dbReference>
<evidence type="ECO:0000259" key="7">
    <source>
        <dbReference type="Pfam" id="PF08281"/>
    </source>
</evidence>
<sequence>MTARIPPEHADEVGKLYLQVAPALFGYACTLPQVDRARAEDLVQMAFQEAAVCWVRLAALDVEGRRRWLFTVLRNKAIDEWRRNGRVRPHADPAAYGGHPAAEPFTQVLSALVLQRCWSAIERMPPIRQRVAFLRWNEEWSTAEIADWLGIASATVRGHLKVARDELVVQVGSAVPFLNDPEDTGDELGEEAP</sequence>
<organism evidence="8 9">
    <name type="scientific">Thermomonospora umbrina</name>
    <dbReference type="NCBI Taxonomy" id="111806"/>
    <lineage>
        <taxon>Bacteria</taxon>
        <taxon>Bacillati</taxon>
        <taxon>Actinomycetota</taxon>
        <taxon>Actinomycetes</taxon>
        <taxon>Streptosporangiales</taxon>
        <taxon>Thermomonosporaceae</taxon>
        <taxon>Thermomonospora</taxon>
    </lineage>
</organism>
<name>A0A3D9SXV3_9ACTN</name>
<keyword evidence="2" id="KW-0805">Transcription regulation</keyword>
<dbReference type="PANTHER" id="PTHR43133">
    <property type="entry name" value="RNA POLYMERASE ECF-TYPE SIGMA FACTO"/>
    <property type="match status" value="1"/>
</dbReference>
<dbReference type="Pfam" id="PF08281">
    <property type="entry name" value="Sigma70_r4_2"/>
    <property type="match status" value="1"/>
</dbReference>
<dbReference type="InterPro" id="IPR007627">
    <property type="entry name" value="RNA_pol_sigma70_r2"/>
</dbReference>
<dbReference type="RefSeq" id="WP_170177879.1">
    <property type="nucleotide sequence ID" value="NZ_QTTT01000001.1"/>
</dbReference>
<comment type="similarity">
    <text evidence="1">Belongs to the sigma-70 factor family. ECF subfamily.</text>
</comment>
<dbReference type="SUPFAM" id="SSF88659">
    <property type="entry name" value="Sigma3 and sigma4 domains of RNA polymerase sigma factors"/>
    <property type="match status" value="1"/>
</dbReference>
<proteinExistence type="inferred from homology"/>
<dbReference type="InterPro" id="IPR013324">
    <property type="entry name" value="RNA_pol_sigma_r3/r4-like"/>
</dbReference>
<evidence type="ECO:0000256" key="1">
    <source>
        <dbReference type="ARBA" id="ARBA00010641"/>
    </source>
</evidence>
<evidence type="ECO:0000256" key="5">
    <source>
        <dbReference type="ARBA" id="ARBA00023163"/>
    </source>
</evidence>
<dbReference type="PROSITE" id="PS51257">
    <property type="entry name" value="PROKAR_LIPOPROTEIN"/>
    <property type="match status" value="1"/>
</dbReference>
<dbReference type="EMBL" id="QTTT01000001">
    <property type="protein sequence ID" value="REF00793.1"/>
    <property type="molecule type" value="Genomic_DNA"/>
</dbReference>
<keyword evidence="9" id="KW-1185">Reference proteome</keyword>
<evidence type="ECO:0000256" key="3">
    <source>
        <dbReference type="ARBA" id="ARBA00023082"/>
    </source>
</evidence>
<dbReference type="InterPro" id="IPR036388">
    <property type="entry name" value="WH-like_DNA-bd_sf"/>
</dbReference>
<accession>A0A3D9SXV3</accession>
<dbReference type="InterPro" id="IPR013325">
    <property type="entry name" value="RNA_pol_sigma_r2"/>
</dbReference>
<feature type="domain" description="RNA polymerase sigma-70 region 2" evidence="6">
    <location>
        <begin position="16"/>
        <end position="86"/>
    </location>
</feature>
<evidence type="ECO:0000313" key="9">
    <source>
        <dbReference type="Proteomes" id="UP000256661"/>
    </source>
</evidence>
<evidence type="ECO:0000259" key="6">
    <source>
        <dbReference type="Pfam" id="PF04542"/>
    </source>
</evidence>
<dbReference type="Proteomes" id="UP000256661">
    <property type="component" value="Unassembled WGS sequence"/>
</dbReference>
<evidence type="ECO:0000313" key="8">
    <source>
        <dbReference type="EMBL" id="REF00793.1"/>
    </source>
</evidence>
<keyword evidence="4" id="KW-0238">DNA-binding</keyword>
<protein>
    <submittedName>
        <fullName evidence="8">RNA polymerase sigma-70 factor (ECF subfamily)</fullName>
    </submittedName>
</protein>
<dbReference type="InterPro" id="IPR039425">
    <property type="entry name" value="RNA_pol_sigma-70-like"/>
</dbReference>
<dbReference type="GO" id="GO:0016987">
    <property type="term" value="F:sigma factor activity"/>
    <property type="evidence" value="ECO:0007669"/>
    <property type="project" value="UniProtKB-KW"/>
</dbReference>
<comment type="caution">
    <text evidence="8">The sequence shown here is derived from an EMBL/GenBank/DDBJ whole genome shotgun (WGS) entry which is preliminary data.</text>
</comment>